<evidence type="ECO:0000256" key="1">
    <source>
        <dbReference type="SAM" id="MobiDB-lite"/>
    </source>
</evidence>
<gene>
    <name evidence="2" type="ORF">Bfra_006480</name>
</gene>
<proteinExistence type="predicted"/>
<name>A0A8H6B4V2_9HELO</name>
<dbReference type="OrthoDB" id="10410645at2759"/>
<dbReference type="EMBL" id="JABFCT010000001">
    <property type="protein sequence ID" value="KAF5879274.1"/>
    <property type="molecule type" value="Genomic_DNA"/>
</dbReference>
<organism evidence="2 3">
    <name type="scientific">Botrytis fragariae</name>
    <dbReference type="NCBI Taxonomy" id="1964551"/>
    <lineage>
        <taxon>Eukaryota</taxon>
        <taxon>Fungi</taxon>
        <taxon>Dikarya</taxon>
        <taxon>Ascomycota</taxon>
        <taxon>Pezizomycotina</taxon>
        <taxon>Leotiomycetes</taxon>
        <taxon>Helotiales</taxon>
        <taxon>Sclerotiniaceae</taxon>
        <taxon>Botrytis</taxon>
    </lineage>
</organism>
<feature type="region of interest" description="Disordered" evidence="1">
    <location>
        <begin position="42"/>
        <end position="63"/>
    </location>
</feature>
<evidence type="ECO:0000313" key="2">
    <source>
        <dbReference type="EMBL" id="KAF5879274.1"/>
    </source>
</evidence>
<dbReference type="Proteomes" id="UP000531561">
    <property type="component" value="Unassembled WGS sequence"/>
</dbReference>
<evidence type="ECO:0000313" key="3">
    <source>
        <dbReference type="Proteomes" id="UP000531561"/>
    </source>
</evidence>
<protein>
    <submittedName>
        <fullName evidence="2">Uncharacterized protein</fullName>
    </submittedName>
</protein>
<comment type="caution">
    <text evidence="2">The sequence shown here is derived from an EMBL/GenBank/DDBJ whole genome shotgun (WGS) entry which is preliminary data.</text>
</comment>
<accession>A0A8H6B4V2</accession>
<dbReference type="GeneID" id="59260544"/>
<reference evidence="2 3" key="1">
    <citation type="journal article" date="2020" name="Phytopathology">
        <title>A high-quality genome resource of Botrytis fragariae, a new and rapidly spreading fungal pathogen causing strawberry gray mold in the U.S.A.</title>
        <authorList>
            <person name="Wu Y."/>
            <person name="Saski C.A."/>
            <person name="Schnabel G."/>
            <person name="Xiao S."/>
            <person name="Hu M."/>
        </authorList>
    </citation>
    <scope>NUCLEOTIDE SEQUENCE [LARGE SCALE GENOMIC DNA]</scope>
    <source>
        <strain evidence="2 3">BVB16</strain>
    </source>
</reference>
<dbReference type="AlphaFoldDB" id="A0A8H6B4V2"/>
<dbReference type="RefSeq" id="XP_037198218.1">
    <property type="nucleotide sequence ID" value="XM_037336852.1"/>
</dbReference>
<sequence>MLGVQTTNGDTCMAEDKQEADGSAYTALVAWLFLTVKPTSDNADVGKARSAPSSSEEAETGPYPLLGDYSRRLKFVNSLLVTTSGTLRHTGRTNIETVAIVGHFIEYASPTKNPTLVLQSDDRNKSLRASYTNAKIRPHSYRSARASWSRILGPFDLHDRELFTIQTQYAGNTPIRMRLGELHISVFRVFSVLDVGGSAKSLIEPQGALVQMTKL</sequence>
<keyword evidence="3" id="KW-1185">Reference proteome</keyword>